<proteinExistence type="predicted"/>
<comment type="caution">
    <text evidence="1">The sequence shown here is derived from an EMBL/GenBank/DDBJ whole genome shotgun (WGS) entry which is preliminary data.</text>
</comment>
<dbReference type="Pfam" id="PF13516">
    <property type="entry name" value="LRR_6"/>
    <property type="match status" value="3"/>
</dbReference>
<dbReference type="AlphaFoldDB" id="A0A0M0K5J9"/>
<gene>
    <name evidence="1" type="ORF">Ctob_012567</name>
</gene>
<dbReference type="PANTHER" id="PTHR24114:SF2">
    <property type="entry name" value="F-BOX DOMAIN-CONTAINING PROTEIN-RELATED"/>
    <property type="match status" value="1"/>
</dbReference>
<dbReference type="InterPro" id="IPR001611">
    <property type="entry name" value="Leu-rich_rpt"/>
</dbReference>
<name>A0A0M0K5J9_9EUKA</name>
<reference evidence="2" key="1">
    <citation type="journal article" date="2015" name="PLoS Genet.">
        <title>Genome Sequence and Transcriptome Analyses of Chrysochromulina tobin: Metabolic Tools for Enhanced Algal Fitness in the Prominent Order Prymnesiales (Haptophyceae).</title>
        <authorList>
            <person name="Hovde B.T."/>
            <person name="Deodato C.R."/>
            <person name="Hunsperger H.M."/>
            <person name="Ryken S.A."/>
            <person name="Yost W."/>
            <person name="Jha R.K."/>
            <person name="Patterson J."/>
            <person name="Monnat R.J. Jr."/>
            <person name="Barlow S.B."/>
            <person name="Starkenburg S.R."/>
            <person name="Cattolico R.A."/>
        </authorList>
    </citation>
    <scope>NUCLEOTIDE SEQUENCE</scope>
    <source>
        <strain evidence="2">CCMP291</strain>
    </source>
</reference>
<dbReference type="Proteomes" id="UP000037460">
    <property type="component" value="Unassembled WGS sequence"/>
</dbReference>
<accession>A0A0M0K5J9</accession>
<dbReference type="EMBL" id="JWZX01001316">
    <property type="protein sequence ID" value="KOO34136.1"/>
    <property type="molecule type" value="Genomic_DNA"/>
</dbReference>
<dbReference type="InterPro" id="IPR032675">
    <property type="entry name" value="LRR_dom_sf"/>
</dbReference>
<evidence type="ECO:0000313" key="1">
    <source>
        <dbReference type="EMBL" id="KOO34136.1"/>
    </source>
</evidence>
<keyword evidence="2" id="KW-1185">Reference proteome</keyword>
<dbReference type="InterPro" id="IPR052394">
    <property type="entry name" value="LRR-containing"/>
</dbReference>
<dbReference type="SUPFAM" id="SSF52047">
    <property type="entry name" value="RNI-like"/>
    <property type="match status" value="1"/>
</dbReference>
<sequence length="243" mass="24769">MLSLARNRLGEEGTKAICEALEQNKSLKEIDISGAGNHTGIGGSAGAKHVANMLGVNGSLTSVKLRGNTLGDEGWGAIFAAICGNKDSKIMSMDASDENIGPIGVKLIAESLRTSVTGALTSINLSKNRLTNFGGDMTGIKELAAALGVNGGLTALDLSFNNLNDDSVSAVCEAIQSNKETKLASLNMGANSIGPVGAKSVAAMVAVTGTLMECDVSNNAMGEEGKASIRFVAQGKAGFNLHL</sequence>
<dbReference type="SMART" id="SM00368">
    <property type="entry name" value="LRR_RI"/>
    <property type="match status" value="6"/>
</dbReference>
<dbReference type="Gene3D" id="3.80.10.10">
    <property type="entry name" value="Ribonuclease Inhibitor"/>
    <property type="match status" value="3"/>
</dbReference>
<organism evidence="1 2">
    <name type="scientific">Chrysochromulina tobinii</name>
    <dbReference type="NCBI Taxonomy" id="1460289"/>
    <lineage>
        <taxon>Eukaryota</taxon>
        <taxon>Haptista</taxon>
        <taxon>Haptophyta</taxon>
        <taxon>Prymnesiophyceae</taxon>
        <taxon>Prymnesiales</taxon>
        <taxon>Chrysochromulinaceae</taxon>
        <taxon>Chrysochromulina</taxon>
    </lineage>
</organism>
<dbReference type="OrthoDB" id="184583at2759"/>
<evidence type="ECO:0000313" key="2">
    <source>
        <dbReference type="Proteomes" id="UP000037460"/>
    </source>
</evidence>
<protein>
    <submittedName>
        <fullName evidence="1">Protein nlrc3</fullName>
    </submittedName>
</protein>
<dbReference type="PANTHER" id="PTHR24114">
    <property type="entry name" value="LEUCINE RICH REPEAT FAMILY PROTEIN"/>
    <property type="match status" value="1"/>
</dbReference>